<proteinExistence type="predicted"/>
<keyword evidence="2" id="KW-1185">Reference proteome</keyword>
<dbReference type="Proteomes" id="UP000266673">
    <property type="component" value="Unassembled WGS sequence"/>
</dbReference>
<dbReference type="EMBL" id="QKWP01000229">
    <property type="protein sequence ID" value="RIB24123.1"/>
    <property type="molecule type" value="Genomic_DNA"/>
</dbReference>
<dbReference type="STRING" id="44941.A0A397VVU7"/>
<dbReference type="PANTHER" id="PTHR21529:SF4">
    <property type="entry name" value="TPR AND ANKYRIN REPEAT-CONTAINING PROTEIN 1"/>
    <property type="match status" value="1"/>
</dbReference>
<dbReference type="PANTHER" id="PTHR21529">
    <property type="entry name" value="MAMMARY TURMOR VIRUS RECEPTOR HOMOLOG 1, 2 MTVR1, 2"/>
    <property type="match status" value="1"/>
</dbReference>
<evidence type="ECO:0000313" key="2">
    <source>
        <dbReference type="Proteomes" id="UP000266673"/>
    </source>
</evidence>
<sequence length="124" mass="14314">MKFLNSLLQLSGIFSDLINKLSCERSEIDSPKPAIFNEILAKEFFLEVFNCVNVQGKHTTNHIEFGAKQIIIVCDDDDKEFVMKLVKEATMVKTIFDCKRMEFDVVLYNFFKNSPAYKKSYGPI</sequence>
<organism evidence="1 2">
    <name type="scientific">Gigaspora rosea</name>
    <dbReference type="NCBI Taxonomy" id="44941"/>
    <lineage>
        <taxon>Eukaryota</taxon>
        <taxon>Fungi</taxon>
        <taxon>Fungi incertae sedis</taxon>
        <taxon>Mucoromycota</taxon>
        <taxon>Glomeromycotina</taxon>
        <taxon>Glomeromycetes</taxon>
        <taxon>Diversisporales</taxon>
        <taxon>Gigasporaceae</taxon>
        <taxon>Gigaspora</taxon>
    </lineage>
</organism>
<accession>A0A397VVU7</accession>
<dbReference type="InterPro" id="IPR039904">
    <property type="entry name" value="TRANK1"/>
</dbReference>
<comment type="caution">
    <text evidence="1">The sequence shown here is derived from an EMBL/GenBank/DDBJ whole genome shotgun (WGS) entry which is preliminary data.</text>
</comment>
<protein>
    <submittedName>
        <fullName evidence="1">Uncharacterized protein</fullName>
    </submittedName>
</protein>
<evidence type="ECO:0000313" key="1">
    <source>
        <dbReference type="EMBL" id="RIB24123.1"/>
    </source>
</evidence>
<name>A0A397VVU7_9GLOM</name>
<reference evidence="1 2" key="1">
    <citation type="submission" date="2018-06" db="EMBL/GenBank/DDBJ databases">
        <title>Comparative genomics reveals the genomic features of Rhizophagus irregularis, R. cerebriforme, R. diaphanum and Gigaspora rosea, and their symbiotic lifestyle signature.</title>
        <authorList>
            <person name="Morin E."/>
            <person name="San Clemente H."/>
            <person name="Chen E.C.H."/>
            <person name="De La Providencia I."/>
            <person name="Hainaut M."/>
            <person name="Kuo A."/>
            <person name="Kohler A."/>
            <person name="Murat C."/>
            <person name="Tang N."/>
            <person name="Roy S."/>
            <person name="Loubradou J."/>
            <person name="Henrissat B."/>
            <person name="Grigoriev I.V."/>
            <person name="Corradi N."/>
            <person name="Roux C."/>
            <person name="Martin F.M."/>
        </authorList>
    </citation>
    <scope>NUCLEOTIDE SEQUENCE [LARGE SCALE GENOMIC DNA]</scope>
    <source>
        <strain evidence="1 2">DAOM 194757</strain>
    </source>
</reference>
<gene>
    <name evidence="1" type="ORF">C2G38_2169362</name>
</gene>
<dbReference type="AlphaFoldDB" id="A0A397VVU7"/>
<dbReference type="OrthoDB" id="2426521at2759"/>